<organism evidence="2 3">
    <name type="scientific">Paralvinella palmiformis</name>
    <dbReference type="NCBI Taxonomy" id="53620"/>
    <lineage>
        <taxon>Eukaryota</taxon>
        <taxon>Metazoa</taxon>
        <taxon>Spiralia</taxon>
        <taxon>Lophotrochozoa</taxon>
        <taxon>Annelida</taxon>
        <taxon>Polychaeta</taxon>
        <taxon>Sedentaria</taxon>
        <taxon>Canalipalpata</taxon>
        <taxon>Terebellida</taxon>
        <taxon>Terebelliformia</taxon>
        <taxon>Alvinellidae</taxon>
        <taxon>Paralvinella</taxon>
    </lineage>
</organism>
<name>A0AAD9JE60_9ANNE</name>
<feature type="compositionally biased region" description="Basic and acidic residues" evidence="1">
    <location>
        <begin position="658"/>
        <end position="668"/>
    </location>
</feature>
<feature type="region of interest" description="Disordered" evidence="1">
    <location>
        <begin position="898"/>
        <end position="918"/>
    </location>
</feature>
<proteinExistence type="predicted"/>
<reference evidence="2" key="1">
    <citation type="journal article" date="2023" name="Mol. Biol. Evol.">
        <title>Third-Generation Sequencing Reveals the Adaptive Role of the Epigenome in Three Deep-Sea Polychaetes.</title>
        <authorList>
            <person name="Perez M."/>
            <person name="Aroh O."/>
            <person name="Sun Y."/>
            <person name="Lan Y."/>
            <person name="Juniper S.K."/>
            <person name="Young C.R."/>
            <person name="Angers B."/>
            <person name="Qian P.Y."/>
        </authorList>
    </citation>
    <scope>NUCLEOTIDE SEQUENCE</scope>
    <source>
        <strain evidence="2">P08H-3</strain>
    </source>
</reference>
<evidence type="ECO:0000313" key="2">
    <source>
        <dbReference type="EMBL" id="KAK2150996.1"/>
    </source>
</evidence>
<feature type="compositionally biased region" description="Basic and acidic residues" evidence="1">
    <location>
        <begin position="750"/>
        <end position="767"/>
    </location>
</feature>
<feature type="region of interest" description="Disordered" evidence="1">
    <location>
        <begin position="222"/>
        <end position="248"/>
    </location>
</feature>
<feature type="compositionally biased region" description="Polar residues" evidence="1">
    <location>
        <begin position="647"/>
        <end position="656"/>
    </location>
</feature>
<feature type="compositionally biased region" description="Basic and acidic residues" evidence="1">
    <location>
        <begin position="390"/>
        <end position="403"/>
    </location>
</feature>
<comment type="caution">
    <text evidence="2">The sequence shown here is derived from an EMBL/GenBank/DDBJ whole genome shotgun (WGS) entry which is preliminary data.</text>
</comment>
<gene>
    <name evidence="2" type="ORF">LSH36_380g04039</name>
</gene>
<feature type="compositionally biased region" description="Low complexity" evidence="1">
    <location>
        <begin position="739"/>
        <end position="749"/>
    </location>
</feature>
<feature type="region of interest" description="Disordered" evidence="1">
    <location>
        <begin position="574"/>
        <end position="668"/>
    </location>
</feature>
<feature type="region of interest" description="Disordered" evidence="1">
    <location>
        <begin position="295"/>
        <end position="345"/>
    </location>
</feature>
<feature type="compositionally biased region" description="Basic and acidic residues" evidence="1">
    <location>
        <begin position="318"/>
        <end position="342"/>
    </location>
</feature>
<dbReference type="AlphaFoldDB" id="A0AAD9JE60"/>
<feature type="region of interest" description="Disordered" evidence="1">
    <location>
        <begin position="79"/>
        <end position="103"/>
    </location>
</feature>
<feature type="region of interest" description="Disordered" evidence="1">
    <location>
        <begin position="831"/>
        <end position="862"/>
    </location>
</feature>
<feature type="region of interest" description="Disordered" evidence="1">
    <location>
        <begin position="117"/>
        <end position="187"/>
    </location>
</feature>
<feature type="region of interest" description="Disordered" evidence="1">
    <location>
        <begin position="797"/>
        <end position="819"/>
    </location>
</feature>
<feature type="region of interest" description="Disordered" evidence="1">
    <location>
        <begin position="730"/>
        <end position="767"/>
    </location>
</feature>
<dbReference type="Proteomes" id="UP001208570">
    <property type="component" value="Unassembled WGS sequence"/>
</dbReference>
<accession>A0AAD9JE60</accession>
<feature type="region of interest" description="Disordered" evidence="1">
    <location>
        <begin position="387"/>
        <end position="478"/>
    </location>
</feature>
<feature type="compositionally biased region" description="Basic and acidic residues" evidence="1">
    <location>
        <begin position="831"/>
        <end position="842"/>
    </location>
</feature>
<feature type="compositionally biased region" description="Low complexity" evidence="1">
    <location>
        <begin position="407"/>
        <end position="420"/>
    </location>
</feature>
<evidence type="ECO:0000313" key="3">
    <source>
        <dbReference type="Proteomes" id="UP001208570"/>
    </source>
</evidence>
<evidence type="ECO:0000256" key="1">
    <source>
        <dbReference type="SAM" id="MobiDB-lite"/>
    </source>
</evidence>
<protein>
    <submittedName>
        <fullName evidence="2">Uncharacterized protein</fullName>
    </submittedName>
</protein>
<dbReference type="EMBL" id="JAODUP010000380">
    <property type="protein sequence ID" value="KAK2150996.1"/>
    <property type="molecule type" value="Genomic_DNA"/>
</dbReference>
<feature type="compositionally biased region" description="Basic and acidic residues" evidence="1">
    <location>
        <begin position="637"/>
        <end position="646"/>
    </location>
</feature>
<feature type="compositionally biased region" description="Basic and acidic residues" evidence="1">
    <location>
        <begin position="234"/>
        <end position="245"/>
    </location>
</feature>
<sequence>MVCSVSKSFGSVNRRRLDSALKKTVVREPHAGYVLLVESILNSEIQGVPARIEKDSDFKRVDFQKRTDPVRRRFQPLSINTMDPNGDRMTSAERNAGYMDDNSNVCKSELDDELIDPDTRCGVVNNSTADQLDDSDDSRDKGQLELAGSSGNSTDKNDITWWSAKDDKNEGNHCNNGISSEGEDSSSLKILDAGSCSDSCEYENADIARDGENSDDVICQDGHEQDSAEGTRQINRDDERAESARSRLASAGNREAIIFEDFDLEDHCQRVTNFSHAADSRVKSDEVERQVVALEPRDGRSIVSDDNNPRTTNSGDGNARDHFDDEISAKADRFESTKRRSDSGTSNWRTCLLCFRERMASLGVTSKSFDSFIVSLAGSSSAALRTTCPGHEDHRLNGRRDEPGVFGTATDTDTTSSGPPQLASGVEKNDDCDNVVAASSTGDEIENDGGPTSKPNIHEKPTAPDPLGSGFAVGDGPMSESCGDVAATASSTEVTDVVLDMLREFGKRLDFERRQRERAEDWAEFLQLELEAQIDARTDAEERRVVLRERIIELVAKYKKLKWEHATLVSQIRDMSRPDTPADRASTAAASSSSSSLLRRKHKPSSANRDSLMAKRNAIIVRHSGRQGSSTDSDNSEGEHFTETNGRRSSGSSLQNLEDVKRKWESKRQKLSCRSNETVSSGQNGELLVNKKYNIADLDDCLSNQNEFIASAMPITSTPVKMDGCVRDERRSLPDGRKTAVVGTSSTATAKDEVESKTGDDNDDKPLVDVKASTNMWEQLLQKKGGVTQTNGVNMEAATDHQEVSAGDGSTSASPKRMQIRDIEEFRRCLEEDTETSSEKVQRGNVRKCSVSLGSEDDEETSDLEYLSANEDLVRSNDILTDSINAKQTRQMWECLSNSTTTNSSPELSKSPKGISSSGVIEQAKAKFETLSECDSHSTHSELALQRSANFSSLKSQWEEKGKCVYDDKS</sequence>
<feature type="compositionally biased region" description="Polar residues" evidence="1">
    <location>
        <begin position="304"/>
        <end position="316"/>
    </location>
</feature>
<feature type="compositionally biased region" description="Low complexity" evidence="1">
    <location>
        <begin position="583"/>
        <end position="597"/>
    </location>
</feature>
<keyword evidence="3" id="KW-1185">Reference proteome</keyword>